<evidence type="ECO:0000313" key="1">
    <source>
        <dbReference type="EMBL" id="CAK6964111.1"/>
    </source>
</evidence>
<dbReference type="Proteomes" id="UP001314229">
    <property type="component" value="Unassembled WGS sequence"/>
</dbReference>
<gene>
    <name evidence="1" type="ORF">FSCOSCO3_A021982</name>
</gene>
<sequence>MKCSFDRTESHQNLRAELLLLSQHWMWKTGYLLHRHRFRTSLKTLLNLPPSFRLHPSAPFPVLNGLINSLMTTLFSFALDISQLMLLKQLGLTSSEQYDHGEATKYESDS</sequence>
<reference evidence="1 2" key="1">
    <citation type="submission" date="2024-01" db="EMBL/GenBank/DDBJ databases">
        <authorList>
            <person name="Alioto T."/>
            <person name="Alioto T."/>
            <person name="Gomez Garrido J."/>
        </authorList>
    </citation>
    <scope>NUCLEOTIDE SEQUENCE [LARGE SCALE GENOMIC DNA]</scope>
</reference>
<accession>A0AAV1P138</accession>
<dbReference type="AlphaFoldDB" id="A0AAV1P138"/>
<name>A0AAV1P138_SCOSC</name>
<keyword evidence="2" id="KW-1185">Reference proteome</keyword>
<comment type="caution">
    <text evidence="1">The sequence shown here is derived from an EMBL/GenBank/DDBJ whole genome shotgun (WGS) entry which is preliminary data.</text>
</comment>
<protein>
    <submittedName>
        <fullName evidence="1">Uncharacterized protein</fullName>
    </submittedName>
</protein>
<dbReference type="EMBL" id="CAWUFR010000070">
    <property type="protein sequence ID" value="CAK6964111.1"/>
    <property type="molecule type" value="Genomic_DNA"/>
</dbReference>
<organism evidence="1 2">
    <name type="scientific">Scomber scombrus</name>
    <name type="common">Atlantic mackerel</name>
    <name type="synonym">Scomber vernalis</name>
    <dbReference type="NCBI Taxonomy" id="13677"/>
    <lineage>
        <taxon>Eukaryota</taxon>
        <taxon>Metazoa</taxon>
        <taxon>Chordata</taxon>
        <taxon>Craniata</taxon>
        <taxon>Vertebrata</taxon>
        <taxon>Euteleostomi</taxon>
        <taxon>Actinopterygii</taxon>
        <taxon>Neopterygii</taxon>
        <taxon>Teleostei</taxon>
        <taxon>Neoteleostei</taxon>
        <taxon>Acanthomorphata</taxon>
        <taxon>Pelagiaria</taxon>
        <taxon>Scombriformes</taxon>
        <taxon>Scombridae</taxon>
        <taxon>Scomber</taxon>
    </lineage>
</organism>
<proteinExistence type="predicted"/>
<evidence type="ECO:0000313" key="2">
    <source>
        <dbReference type="Proteomes" id="UP001314229"/>
    </source>
</evidence>